<proteinExistence type="predicted"/>
<organism evidence="3 4">
    <name type="scientific">Littorina saxatilis</name>
    <dbReference type="NCBI Taxonomy" id="31220"/>
    <lineage>
        <taxon>Eukaryota</taxon>
        <taxon>Metazoa</taxon>
        <taxon>Spiralia</taxon>
        <taxon>Lophotrochozoa</taxon>
        <taxon>Mollusca</taxon>
        <taxon>Gastropoda</taxon>
        <taxon>Caenogastropoda</taxon>
        <taxon>Littorinimorpha</taxon>
        <taxon>Littorinoidea</taxon>
        <taxon>Littorinidae</taxon>
        <taxon>Littorina</taxon>
    </lineage>
</organism>
<comment type="caution">
    <text evidence="3">The sequence shown here is derived from an EMBL/GenBank/DDBJ whole genome shotgun (WGS) entry which is preliminary data.</text>
</comment>
<protein>
    <recommendedName>
        <fullName evidence="5">Short-chain collagen C4-like</fullName>
    </recommendedName>
</protein>
<keyword evidence="4" id="KW-1185">Reference proteome</keyword>
<feature type="coiled-coil region" evidence="1">
    <location>
        <begin position="53"/>
        <end position="80"/>
    </location>
</feature>
<feature type="signal peptide" evidence="2">
    <location>
        <begin position="1"/>
        <end position="22"/>
    </location>
</feature>
<keyword evidence="1" id="KW-0175">Coiled coil</keyword>
<sequence length="278" mass="29885">MRAMLLLPGLMILVALVTEGWAGIPPPPPDDSATDADILAELVKVKKIQRNMKRLFTGQIEDLEKQVKSLEDNETDSLQAMQSQFQTLISQFESKIASVAASGSGSGGGSSYVRWGRKTCPDGASQVYAGVVGGRHYAHAGGATNALCLTKEPEYDNTTKPVYFGYLYGAEYEYIGDVHDQDVPCSVCMAPKATTIMVPARITCPEGWTAQYSGHLVSGYYGRAATEYLCLDGSPEAEVGGEPNKNGFLLYLVLTKCGSLPCPPYEDNLVTTCVVCSK</sequence>
<name>A0AAN9ASN4_9CAEN</name>
<evidence type="ECO:0000256" key="2">
    <source>
        <dbReference type="SAM" id="SignalP"/>
    </source>
</evidence>
<keyword evidence="2" id="KW-0732">Signal</keyword>
<evidence type="ECO:0000313" key="3">
    <source>
        <dbReference type="EMBL" id="KAK7092211.1"/>
    </source>
</evidence>
<accession>A0AAN9ASN4</accession>
<reference evidence="3 4" key="1">
    <citation type="submission" date="2024-02" db="EMBL/GenBank/DDBJ databases">
        <title>Chromosome-scale genome assembly of the rough periwinkle Littorina saxatilis.</title>
        <authorList>
            <person name="De Jode A."/>
            <person name="Faria R."/>
            <person name="Formenti G."/>
            <person name="Sims Y."/>
            <person name="Smith T.P."/>
            <person name="Tracey A."/>
            <person name="Wood J.M.D."/>
            <person name="Zagrodzka Z.B."/>
            <person name="Johannesson K."/>
            <person name="Butlin R.K."/>
            <person name="Leder E.H."/>
        </authorList>
    </citation>
    <scope>NUCLEOTIDE SEQUENCE [LARGE SCALE GENOMIC DNA]</scope>
    <source>
        <strain evidence="3">Snail1</strain>
        <tissue evidence="3">Muscle</tissue>
    </source>
</reference>
<dbReference type="PANTHER" id="PTHR24024:SF18">
    <property type="entry name" value="SHORT-CHAIN COLLAGEN C4-LIKE"/>
    <property type="match status" value="1"/>
</dbReference>
<gene>
    <name evidence="3" type="ORF">V1264_007999</name>
</gene>
<dbReference type="GO" id="GO:0005615">
    <property type="term" value="C:extracellular space"/>
    <property type="evidence" value="ECO:0007669"/>
    <property type="project" value="TreeGrafter"/>
</dbReference>
<evidence type="ECO:0000313" key="4">
    <source>
        <dbReference type="Proteomes" id="UP001374579"/>
    </source>
</evidence>
<dbReference type="Proteomes" id="UP001374579">
    <property type="component" value="Unassembled WGS sequence"/>
</dbReference>
<dbReference type="EMBL" id="JBAMIC010000021">
    <property type="protein sequence ID" value="KAK7092211.1"/>
    <property type="molecule type" value="Genomic_DNA"/>
</dbReference>
<dbReference type="InterPro" id="IPR051077">
    <property type="entry name" value="Ca-dependent_lectin"/>
</dbReference>
<evidence type="ECO:0008006" key="5">
    <source>
        <dbReference type="Google" id="ProtNLM"/>
    </source>
</evidence>
<feature type="chain" id="PRO_5042885155" description="Short-chain collagen C4-like" evidence="2">
    <location>
        <begin position="23"/>
        <end position="278"/>
    </location>
</feature>
<dbReference type="PANTHER" id="PTHR24024">
    <property type="entry name" value="PULMONARY SURFACTANT-ASSOCIATED PROTEIN A"/>
    <property type="match status" value="1"/>
</dbReference>
<evidence type="ECO:0000256" key="1">
    <source>
        <dbReference type="SAM" id="Coils"/>
    </source>
</evidence>
<dbReference type="AlphaFoldDB" id="A0AAN9ASN4"/>